<name>A0A2T4CF29_TRILO</name>
<reference evidence="2 3" key="1">
    <citation type="submission" date="2016-07" db="EMBL/GenBank/DDBJ databases">
        <title>Multiple horizontal gene transfer events from other fungi enriched the ability of initially mycotrophic Trichoderma (Ascomycota) to feed on dead plant biomass.</title>
        <authorList>
            <consortium name="DOE Joint Genome Institute"/>
            <person name="Aerts A."/>
            <person name="Atanasova L."/>
            <person name="Chenthamara K."/>
            <person name="Zhang J."/>
            <person name="Grujic M."/>
            <person name="Henrissat B."/>
            <person name="Kuo A."/>
            <person name="Salamov A."/>
            <person name="Lipzen A."/>
            <person name="Labutti K."/>
            <person name="Barry K."/>
            <person name="Miao Y."/>
            <person name="Rahimi M.J."/>
            <person name="Shen Q."/>
            <person name="Grigoriev I.V."/>
            <person name="Kubicek C.P."/>
            <person name="Druzhinina I.S."/>
        </authorList>
    </citation>
    <scope>NUCLEOTIDE SEQUENCE [LARGE SCALE GENOMIC DNA]</scope>
    <source>
        <strain evidence="2 3">ATCC 18648</strain>
    </source>
</reference>
<accession>A0A2T4CF29</accession>
<dbReference type="EMBL" id="KZ679127">
    <property type="protein sequence ID" value="PTB80154.1"/>
    <property type="molecule type" value="Genomic_DNA"/>
</dbReference>
<evidence type="ECO:0008006" key="4">
    <source>
        <dbReference type="Google" id="ProtNLM"/>
    </source>
</evidence>
<keyword evidence="3" id="KW-1185">Reference proteome</keyword>
<keyword evidence="1" id="KW-0472">Membrane</keyword>
<evidence type="ECO:0000256" key="1">
    <source>
        <dbReference type="SAM" id="Phobius"/>
    </source>
</evidence>
<feature type="transmembrane region" description="Helical" evidence="1">
    <location>
        <begin position="90"/>
        <end position="111"/>
    </location>
</feature>
<gene>
    <name evidence="2" type="ORF">M440DRAFT_182016</name>
</gene>
<dbReference type="AlphaFoldDB" id="A0A2T4CF29"/>
<organism evidence="2 3">
    <name type="scientific">Trichoderma longibrachiatum ATCC 18648</name>
    <dbReference type="NCBI Taxonomy" id="983965"/>
    <lineage>
        <taxon>Eukaryota</taxon>
        <taxon>Fungi</taxon>
        <taxon>Dikarya</taxon>
        <taxon>Ascomycota</taxon>
        <taxon>Pezizomycotina</taxon>
        <taxon>Sordariomycetes</taxon>
        <taxon>Hypocreomycetidae</taxon>
        <taxon>Hypocreales</taxon>
        <taxon>Hypocreaceae</taxon>
        <taxon>Trichoderma</taxon>
    </lineage>
</organism>
<keyword evidence="1" id="KW-0812">Transmembrane</keyword>
<protein>
    <recommendedName>
        <fullName evidence="4">Transmembrane protein</fullName>
    </recommendedName>
</protein>
<evidence type="ECO:0000313" key="3">
    <source>
        <dbReference type="Proteomes" id="UP000240760"/>
    </source>
</evidence>
<keyword evidence="1" id="KW-1133">Transmembrane helix</keyword>
<evidence type="ECO:0000313" key="2">
    <source>
        <dbReference type="EMBL" id="PTB80154.1"/>
    </source>
</evidence>
<feature type="transmembrane region" description="Helical" evidence="1">
    <location>
        <begin position="33"/>
        <end position="54"/>
    </location>
</feature>
<proteinExistence type="predicted"/>
<dbReference type="Proteomes" id="UP000240760">
    <property type="component" value="Unassembled WGS sequence"/>
</dbReference>
<sequence>MTTAFHAHITSNRQEGCSLIQPYLPTFTSPYTLVPPTLFSISSLFFSFLFVMTTSLTRPRLSSVVTGCSAVLSFRLLSGETNRPHTHMESIFLFFSLPCLVLATLVGHTGLCRVPLRDESRTGNWRQEGENDKSEPPVT</sequence>